<dbReference type="EMBL" id="BARU01040179">
    <property type="protein sequence ID" value="GAH88624.1"/>
    <property type="molecule type" value="Genomic_DNA"/>
</dbReference>
<dbReference type="SUPFAM" id="SSF55920">
    <property type="entry name" value="Creatinase/aminopeptidase"/>
    <property type="match status" value="1"/>
</dbReference>
<dbReference type="AlphaFoldDB" id="X1KEM6"/>
<evidence type="ECO:0008006" key="2">
    <source>
        <dbReference type="Google" id="ProtNLM"/>
    </source>
</evidence>
<protein>
    <recommendedName>
        <fullName evidence="2">Peptidase M24 domain-containing protein</fullName>
    </recommendedName>
</protein>
<evidence type="ECO:0000313" key="1">
    <source>
        <dbReference type="EMBL" id="GAH88624.1"/>
    </source>
</evidence>
<sequence>MFPVIWEQRSVKTPYEIDIIREGCKRACKATMRAFEEIKPGVNELDVHRTFWKTCADLDLLE</sequence>
<gene>
    <name evidence="1" type="ORF">S03H2_62160</name>
</gene>
<feature type="non-terminal residue" evidence="1">
    <location>
        <position position="62"/>
    </location>
</feature>
<dbReference type="InterPro" id="IPR036005">
    <property type="entry name" value="Creatinase/aminopeptidase-like"/>
</dbReference>
<dbReference type="Gene3D" id="3.90.230.10">
    <property type="entry name" value="Creatinase/methionine aminopeptidase superfamily"/>
    <property type="match status" value="1"/>
</dbReference>
<reference evidence="1" key="1">
    <citation type="journal article" date="2014" name="Front. Microbiol.">
        <title>High frequency of phylogenetically diverse reductive dehalogenase-homologous genes in deep subseafloor sedimentary metagenomes.</title>
        <authorList>
            <person name="Kawai M."/>
            <person name="Futagami T."/>
            <person name="Toyoda A."/>
            <person name="Takaki Y."/>
            <person name="Nishi S."/>
            <person name="Hori S."/>
            <person name="Arai W."/>
            <person name="Tsubouchi T."/>
            <person name="Morono Y."/>
            <person name="Uchiyama I."/>
            <person name="Ito T."/>
            <person name="Fujiyama A."/>
            <person name="Inagaki F."/>
            <person name="Takami H."/>
        </authorList>
    </citation>
    <scope>NUCLEOTIDE SEQUENCE</scope>
    <source>
        <strain evidence="1">Expedition CK06-06</strain>
    </source>
</reference>
<comment type="caution">
    <text evidence="1">The sequence shown here is derived from an EMBL/GenBank/DDBJ whole genome shotgun (WGS) entry which is preliminary data.</text>
</comment>
<accession>X1KEM6</accession>
<proteinExistence type="predicted"/>
<name>X1KEM6_9ZZZZ</name>
<organism evidence="1">
    <name type="scientific">marine sediment metagenome</name>
    <dbReference type="NCBI Taxonomy" id="412755"/>
    <lineage>
        <taxon>unclassified sequences</taxon>
        <taxon>metagenomes</taxon>
        <taxon>ecological metagenomes</taxon>
    </lineage>
</organism>